<keyword evidence="2" id="KW-0472">Membrane</keyword>
<dbReference type="Proteomes" id="UP000216885">
    <property type="component" value="Unassembled WGS sequence"/>
</dbReference>
<evidence type="ECO:0000256" key="1">
    <source>
        <dbReference type="SAM" id="MobiDB-lite"/>
    </source>
</evidence>
<organism evidence="3 4">
    <name type="scientific">Bordetella genomosp. 4</name>
    <dbReference type="NCBI Taxonomy" id="463044"/>
    <lineage>
        <taxon>Bacteria</taxon>
        <taxon>Pseudomonadati</taxon>
        <taxon>Pseudomonadota</taxon>
        <taxon>Betaproteobacteria</taxon>
        <taxon>Burkholderiales</taxon>
        <taxon>Alcaligenaceae</taxon>
        <taxon>Bordetella</taxon>
    </lineage>
</organism>
<protein>
    <submittedName>
        <fullName evidence="3">Uncharacterized protein</fullName>
    </submittedName>
</protein>
<dbReference type="EMBL" id="NEVQ01000002">
    <property type="protein sequence ID" value="OZI66161.1"/>
    <property type="molecule type" value="Genomic_DNA"/>
</dbReference>
<feature type="region of interest" description="Disordered" evidence="1">
    <location>
        <begin position="76"/>
        <end position="106"/>
    </location>
</feature>
<name>A0A261UX41_9BORD</name>
<proteinExistence type="predicted"/>
<evidence type="ECO:0000313" key="4">
    <source>
        <dbReference type="Proteomes" id="UP000216885"/>
    </source>
</evidence>
<accession>A0A261UX41</accession>
<feature type="compositionally biased region" description="Pro residues" evidence="1">
    <location>
        <begin position="97"/>
        <end position="106"/>
    </location>
</feature>
<keyword evidence="4" id="KW-1185">Reference proteome</keyword>
<gene>
    <name evidence="3" type="ORF">CAL20_02290</name>
</gene>
<keyword evidence="2" id="KW-1133">Transmembrane helix</keyword>
<feature type="transmembrane region" description="Helical" evidence="2">
    <location>
        <begin position="6"/>
        <end position="29"/>
    </location>
</feature>
<sequence length="106" mass="11153">MNPNSPLWQTVVMLIVLAASIIGLVLHFVPSLKGRIRNGLGNLLSQTYMPKAAQQYAARHLVVKQSSACGCCSGCSSSPPPTATISLHPRRGGEVPPARPDAKPAP</sequence>
<evidence type="ECO:0000313" key="3">
    <source>
        <dbReference type="EMBL" id="OZI66161.1"/>
    </source>
</evidence>
<evidence type="ECO:0000256" key="2">
    <source>
        <dbReference type="SAM" id="Phobius"/>
    </source>
</evidence>
<dbReference type="AlphaFoldDB" id="A0A261UX41"/>
<dbReference type="Pfam" id="PF20228">
    <property type="entry name" value="DUF6587"/>
    <property type="match status" value="1"/>
</dbReference>
<keyword evidence="2" id="KW-0812">Transmembrane</keyword>
<comment type="caution">
    <text evidence="3">The sequence shown here is derived from an EMBL/GenBank/DDBJ whole genome shotgun (WGS) entry which is preliminary data.</text>
</comment>
<dbReference type="RefSeq" id="WP_094837091.1">
    <property type="nucleotide sequence ID" value="NZ_NEVQ01000002.1"/>
</dbReference>
<reference evidence="3 4" key="1">
    <citation type="submission" date="2017-05" db="EMBL/GenBank/DDBJ databases">
        <title>Complete and WGS of Bordetella genogroups.</title>
        <authorList>
            <person name="Spilker T."/>
            <person name="LiPuma J."/>
        </authorList>
    </citation>
    <scope>NUCLEOTIDE SEQUENCE [LARGE SCALE GENOMIC DNA]</scope>
    <source>
        <strain evidence="3 4">AU9919</strain>
    </source>
</reference>
<dbReference type="InterPro" id="IPR046494">
    <property type="entry name" value="DUF6587"/>
</dbReference>